<keyword evidence="7" id="KW-1185">Reference proteome</keyword>
<dbReference type="InterPro" id="IPR036388">
    <property type="entry name" value="WH-like_DNA-bd_sf"/>
</dbReference>
<dbReference type="SUPFAM" id="SSF46785">
    <property type="entry name" value="Winged helix' DNA-binding domain"/>
    <property type="match status" value="1"/>
</dbReference>
<evidence type="ECO:0000256" key="3">
    <source>
        <dbReference type="ARBA" id="ARBA00023125"/>
    </source>
</evidence>
<dbReference type="RefSeq" id="WP_185003933.1">
    <property type="nucleotide sequence ID" value="NZ_BAAAUI010000041.1"/>
</dbReference>
<reference evidence="6 7" key="1">
    <citation type="submission" date="2020-08" db="EMBL/GenBank/DDBJ databases">
        <title>Sequencing the genomes of 1000 actinobacteria strains.</title>
        <authorList>
            <person name="Klenk H.-P."/>
        </authorList>
    </citation>
    <scope>NUCLEOTIDE SEQUENCE [LARGE SCALE GENOMIC DNA]</scope>
    <source>
        <strain evidence="6 7">DSM 44230</strain>
    </source>
</reference>
<dbReference type="GO" id="GO:0003677">
    <property type="term" value="F:DNA binding"/>
    <property type="evidence" value="ECO:0007669"/>
    <property type="project" value="UniProtKB-KW"/>
</dbReference>
<comment type="similarity">
    <text evidence="1">Belongs to the LysR transcriptional regulatory family.</text>
</comment>
<name>A0A7W7CBK1_9PSEU</name>
<evidence type="ECO:0000259" key="5">
    <source>
        <dbReference type="PROSITE" id="PS50931"/>
    </source>
</evidence>
<dbReference type="InterPro" id="IPR005119">
    <property type="entry name" value="LysR_subst-bd"/>
</dbReference>
<dbReference type="InterPro" id="IPR036390">
    <property type="entry name" value="WH_DNA-bd_sf"/>
</dbReference>
<sequence length="301" mass="31901">MLSLPALRLLHELRNRGTLTAAAEALHLSRSAASHQLAALQRAAGVALTEKVGRTLRFTEAGLMLAGHAERVLRELEEAGTVAERAHGSPSGVIRVGAVQTIASSVMPSVLTDLHTEHPRLRVEAWHVSTEHALAAVPAGELDLAVISSYDSAPVLVPPGTHAEILFHDPVRLVLPVTHPLARRAGVVPIAELAGEQWISGEPGSYFGHLVPALCRRAGFTPDIRHRTGDYAVLAAFVTAGHGVACVPAIADLSHWAEVVTVAIDAEDAGRDIVALSRESSRGRPAVQAVLTALRRYRVPA</sequence>
<dbReference type="CDD" id="cd08423">
    <property type="entry name" value="PBP2_LTTR_like_6"/>
    <property type="match status" value="1"/>
</dbReference>
<feature type="domain" description="HTH lysR-type" evidence="5">
    <location>
        <begin position="2"/>
        <end position="59"/>
    </location>
</feature>
<gene>
    <name evidence="6" type="ORF">HNR67_004178</name>
</gene>
<dbReference type="EMBL" id="JACHMH010000001">
    <property type="protein sequence ID" value="MBB4678060.1"/>
    <property type="molecule type" value="Genomic_DNA"/>
</dbReference>
<dbReference type="PROSITE" id="PS50931">
    <property type="entry name" value="HTH_LYSR"/>
    <property type="match status" value="1"/>
</dbReference>
<protein>
    <submittedName>
        <fullName evidence="6">DNA-binding transcriptional LysR family regulator</fullName>
    </submittedName>
</protein>
<dbReference type="GO" id="GO:0003700">
    <property type="term" value="F:DNA-binding transcription factor activity"/>
    <property type="evidence" value="ECO:0007669"/>
    <property type="project" value="InterPro"/>
</dbReference>
<evidence type="ECO:0000313" key="6">
    <source>
        <dbReference type="EMBL" id="MBB4678060.1"/>
    </source>
</evidence>
<keyword evidence="4" id="KW-0804">Transcription</keyword>
<comment type="caution">
    <text evidence="6">The sequence shown here is derived from an EMBL/GenBank/DDBJ whole genome shotgun (WGS) entry which is preliminary data.</text>
</comment>
<dbReference type="PANTHER" id="PTHR30346">
    <property type="entry name" value="TRANSCRIPTIONAL DUAL REGULATOR HCAR-RELATED"/>
    <property type="match status" value="1"/>
</dbReference>
<dbReference type="Gene3D" id="1.10.10.10">
    <property type="entry name" value="Winged helix-like DNA-binding domain superfamily/Winged helix DNA-binding domain"/>
    <property type="match status" value="1"/>
</dbReference>
<organism evidence="6 7">
    <name type="scientific">Crossiella cryophila</name>
    <dbReference type="NCBI Taxonomy" id="43355"/>
    <lineage>
        <taxon>Bacteria</taxon>
        <taxon>Bacillati</taxon>
        <taxon>Actinomycetota</taxon>
        <taxon>Actinomycetes</taxon>
        <taxon>Pseudonocardiales</taxon>
        <taxon>Pseudonocardiaceae</taxon>
        <taxon>Crossiella</taxon>
    </lineage>
</organism>
<evidence type="ECO:0000313" key="7">
    <source>
        <dbReference type="Proteomes" id="UP000533598"/>
    </source>
</evidence>
<keyword evidence="2" id="KW-0805">Transcription regulation</keyword>
<keyword evidence="3 6" id="KW-0238">DNA-binding</keyword>
<dbReference type="GO" id="GO:0032993">
    <property type="term" value="C:protein-DNA complex"/>
    <property type="evidence" value="ECO:0007669"/>
    <property type="project" value="TreeGrafter"/>
</dbReference>
<dbReference type="Pfam" id="PF00126">
    <property type="entry name" value="HTH_1"/>
    <property type="match status" value="1"/>
</dbReference>
<evidence type="ECO:0000256" key="1">
    <source>
        <dbReference type="ARBA" id="ARBA00009437"/>
    </source>
</evidence>
<dbReference type="SUPFAM" id="SSF53850">
    <property type="entry name" value="Periplasmic binding protein-like II"/>
    <property type="match status" value="1"/>
</dbReference>
<dbReference type="Pfam" id="PF03466">
    <property type="entry name" value="LysR_substrate"/>
    <property type="match status" value="1"/>
</dbReference>
<accession>A0A7W7CBK1</accession>
<evidence type="ECO:0000256" key="2">
    <source>
        <dbReference type="ARBA" id="ARBA00023015"/>
    </source>
</evidence>
<proteinExistence type="inferred from homology"/>
<dbReference type="AlphaFoldDB" id="A0A7W7CBK1"/>
<dbReference type="PANTHER" id="PTHR30346:SF29">
    <property type="entry name" value="LYSR SUBSTRATE-BINDING"/>
    <property type="match status" value="1"/>
</dbReference>
<dbReference type="Proteomes" id="UP000533598">
    <property type="component" value="Unassembled WGS sequence"/>
</dbReference>
<dbReference type="InterPro" id="IPR000847">
    <property type="entry name" value="LysR_HTH_N"/>
</dbReference>
<dbReference type="Gene3D" id="3.40.190.10">
    <property type="entry name" value="Periplasmic binding protein-like II"/>
    <property type="match status" value="2"/>
</dbReference>
<evidence type="ECO:0000256" key="4">
    <source>
        <dbReference type="ARBA" id="ARBA00023163"/>
    </source>
</evidence>